<dbReference type="InterPro" id="IPR012340">
    <property type="entry name" value="NA-bd_OB-fold"/>
</dbReference>
<dbReference type="Proteomes" id="UP000522720">
    <property type="component" value="Unassembled WGS sequence"/>
</dbReference>
<gene>
    <name evidence="6" type="ORF">HF992_03230</name>
</gene>
<dbReference type="GO" id="GO:1990904">
    <property type="term" value="C:ribonucleoprotein complex"/>
    <property type="evidence" value="ECO:0007669"/>
    <property type="project" value="UniProtKB-KW"/>
</dbReference>
<dbReference type="GO" id="GO:0003729">
    <property type="term" value="F:mRNA binding"/>
    <property type="evidence" value="ECO:0007669"/>
    <property type="project" value="TreeGrafter"/>
</dbReference>
<keyword evidence="2" id="KW-0689">Ribosomal protein</keyword>
<dbReference type="SMART" id="SM00316">
    <property type="entry name" value="S1"/>
    <property type="match status" value="1"/>
</dbReference>
<dbReference type="InterPro" id="IPR050437">
    <property type="entry name" value="Ribos_protein_bS1-like"/>
</dbReference>
<evidence type="ECO:0000313" key="7">
    <source>
        <dbReference type="Proteomes" id="UP000522720"/>
    </source>
</evidence>
<evidence type="ECO:0000313" key="6">
    <source>
        <dbReference type="EMBL" id="NKZ19866.1"/>
    </source>
</evidence>
<dbReference type="PROSITE" id="PS50126">
    <property type="entry name" value="S1"/>
    <property type="match status" value="1"/>
</dbReference>
<dbReference type="EMBL" id="JAAXPR010000004">
    <property type="protein sequence ID" value="NKZ19866.1"/>
    <property type="molecule type" value="Genomic_DNA"/>
</dbReference>
<keyword evidence="3" id="KW-0687">Ribonucleoprotein</keyword>
<reference evidence="6 7" key="1">
    <citation type="submission" date="2020-04" db="EMBL/GenBank/DDBJ databases">
        <title>MicrobeNet Type strains.</title>
        <authorList>
            <person name="Nicholson A.C."/>
        </authorList>
    </citation>
    <scope>NUCLEOTIDE SEQUENCE [LARGE SCALE GENOMIC DNA]</scope>
    <source>
        <strain evidence="6 7">CCUG 69612</strain>
    </source>
</reference>
<dbReference type="Pfam" id="PF00575">
    <property type="entry name" value="S1"/>
    <property type="match status" value="1"/>
</dbReference>
<evidence type="ECO:0000259" key="5">
    <source>
        <dbReference type="PROSITE" id="PS50126"/>
    </source>
</evidence>
<dbReference type="RefSeq" id="WP_168548625.1">
    <property type="nucleotide sequence ID" value="NZ_JAAXPR010000004.1"/>
</dbReference>
<organism evidence="6 7">
    <name type="scientific">Streptococcus ovuberis</name>
    <dbReference type="NCBI Taxonomy" id="1936207"/>
    <lineage>
        <taxon>Bacteria</taxon>
        <taxon>Bacillati</taxon>
        <taxon>Bacillota</taxon>
        <taxon>Bacilli</taxon>
        <taxon>Lactobacillales</taxon>
        <taxon>Streptococcaceae</taxon>
        <taxon>Streptococcus</taxon>
    </lineage>
</organism>
<dbReference type="PANTHER" id="PTHR10724:SF7">
    <property type="entry name" value="SMALL RIBOSOMAL SUBUNIT PROTEIN BS1C"/>
    <property type="match status" value="1"/>
</dbReference>
<keyword evidence="7" id="KW-1185">Reference proteome</keyword>
<accession>A0A7X6MXS2</accession>
<evidence type="ECO:0000256" key="2">
    <source>
        <dbReference type="ARBA" id="ARBA00022980"/>
    </source>
</evidence>
<dbReference type="FunFam" id="2.40.50.140:FF:000103">
    <property type="entry name" value="protein RRP5 homolog"/>
    <property type="match status" value="1"/>
</dbReference>
<dbReference type="NCBIfam" id="NF005573">
    <property type="entry name" value="PRK07252.1"/>
    <property type="match status" value="1"/>
</dbReference>
<dbReference type="GO" id="GO:0005840">
    <property type="term" value="C:ribosome"/>
    <property type="evidence" value="ECO:0007669"/>
    <property type="project" value="UniProtKB-KW"/>
</dbReference>
<evidence type="ECO:0000256" key="1">
    <source>
        <dbReference type="ARBA" id="ARBA00006767"/>
    </source>
</evidence>
<proteinExistence type="inferred from homology"/>
<evidence type="ECO:0000256" key="3">
    <source>
        <dbReference type="ARBA" id="ARBA00023274"/>
    </source>
</evidence>
<evidence type="ECO:0000256" key="4">
    <source>
        <dbReference type="ARBA" id="ARBA00025604"/>
    </source>
</evidence>
<dbReference type="InterPro" id="IPR003029">
    <property type="entry name" value="S1_domain"/>
</dbReference>
<dbReference type="AlphaFoldDB" id="A0A7X6MXS2"/>
<dbReference type="SUPFAM" id="SSF50249">
    <property type="entry name" value="Nucleic acid-binding proteins"/>
    <property type="match status" value="1"/>
</dbReference>
<sequence length="120" mass="13721">MRTGDKLIGQVTGIQPYGVFVSLENGTVGLVHISELKTGYVDNIHDLFKLGQEVTVQIIDIDEFTGKTSLSIRSLEEEHHRLPRKHRFSSDKRKFGFEPLKKAMPVWTKEALDFLDNRHS</sequence>
<dbReference type="Gene3D" id="2.40.50.140">
    <property type="entry name" value="Nucleic acid-binding proteins"/>
    <property type="match status" value="1"/>
</dbReference>
<name>A0A7X6MXS2_9STRE</name>
<feature type="domain" description="S1 motif" evidence="5">
    <location>
        <begin position="4"/>
        <end position="73"/>
    </location>
</feature>
<dbReference type="PANTHER" id="PTHR10724">
    <property type="entry name" value="30S RIBOSOMAL PROTEIN S1"/>
    <property type="match status" value="1"/>
</dbReference>
<dbReference type="GO" id="GO:0006412">
    <property type="term" value="P:translation"/>
    <property type="evidence" value="ECO:0007669"/>
    <property type="project" value="TreeGrafter"/>
</dbReference>
<comment type="similarity">
    <text evidence="1">Belongs to the bacterial ribosomal protein bS1 family.</text>
</comment>
<protein>
    <submittedName>
        <fullName evidence="6">S1 RNA-binding domain-containing protein</fullName>
    </submittedName>
</protein>
<dbReference type="GO" id="GO:0003735">
    <property type="term" value="F:structural constituent of ribosome"/>
    <property type="evidence" value="ECO:0007669"/>
    <property type="project" value="TreeGrafter"/>
</dbReference>
<dbReference type="NCBIfam" id="NF040579">
    <property type="entry name" value="S1_dom_CvfD"/>
    <property type="match status" value="1"/>
</dbReference>
<comment type="function">
    <text evidence="4">Binds mRNA; thus facilitating recognition of the initiation point. It is needed to translate mRNA with a short Shine-Dalgarno (SD) purine-rich sequence.</text>
</comment>
<comment type="caution">
    <text evidence="6">The sequence shown here is derived from an EMBL/GenBank/DDBJ whole genome shotgun (WGS) entry which is preliminary data.</text>
</comment>